<keyword evidence="1" id="KW-0934">Plastid</keyword>
<evidence type="ECO:0000313" key="1">
    <source>
        <dbReference type="EMBL" id="ARW66192.1"/>
    </source>
</evidence>
<dbReference type="GeneID" id="33359299"/>
<accession>A0A1Z1MK27</accession>
<reference evidence="1" key="1">
    <citation type="journal article" date="2017" name="J. Phycol.">
        <title>Analysis of chloroplast genomes and a supermatrix inform reclassification of the Rhodomelaceae (Rhodophyta).</title>
        <authorList>
            <person name="Diaz-Tapia P."/>
            <person name="Maggs C.A."/>
            <person name="West J.A."/>
            <person name="Verbruggen H."/>
        </authorList>
    </citation>
    <scope>NUCLEOTIDE SEQUENCE</scope>
    <source>
        <strain evidence="1">PD1020</strain>
    </source>
</reference>
<protein>
    <submittedName>
        <fullName evidence="1">Uncharacterized protein</fullName>
    </submittedName>
</protein>
<dbReference type="RefSeq" id="YP_009397006.1">
    <property type="nucleotide sequence ID" value="NC_035285.1"/>
</dbReference>
<dbReference type="AlphaFoldDB" id="A0A1Z1MK27"/>
<sequence>MNRCIFIMKVISKPRLIFIDNVSHIIILTLALSSKNKLSNSFIYLCAKTNYYHDFIFGKNDIVLIEGFIEIKNYQKLIPDINQSIDGKFFKTKHALIRSAKLQNITSQFII</sequence>
<organism evidence="1">
    <name type="scientific">Spyridia filamentosa</name>
    <name type="common">Red alga</name>
    <name type="synonym">Fucus filamentosus</name>
    <dbReference type="NCBI Taxonomy" id="196632"/>
    <lineage>
        <taxon>Eukaryota</taxon>
        <taxon>Rhodophyta</taxon>
        <taxon>Florideophyceae</taxon>
        <taxon>Rhodymeniophycidae</taxon>
        <taxon>Ceramiales</taxon>
        <taxon>Spyridiaceae</taxon>
        <taxon>Spyridia</taxon>
    </lineage>
</organism>
<geneLocation type="chloroplast" evidence="1"/>
<gene>
    <name evidence="1" type="primary">orf111</name>
</gene>
<proteinExistence type="predicted"/>
<name>A0A1Z1MK27_SPYFI</name>
<keyword evidence="1" id="KW-0150">Chloroplast</keyword>
<dbReference type="EMBL" id="MF101441">
    <property type="protein sequence ID" value="ARW66192.1"/>
    <property type="molecule type" value="Genomic_DNA"/>
</dbReference>